<dbReference type="PANTHER" id="PTHR43524">
    <property type="entry name" value="RADICAL SAM SUPERFAMILY PROTEIN"/>
    <property type="match status" value="1"/>
</dbReference>
<dbReference type="PANTHER" id="PTHR43524:SF1">
    <property type="entry name" value="RADICAL SAM SUPERFAMILY PROTEIN"/>
    <property type="match status" value="1"/>
</dbReference>
<dbReference type="EMBL" id="CP141531">
    <property type="protein sequence ID" value="WRO06683.1"/>
    <property type="molecule type" value="Genomic_DNA"/>
</dbReference>
<dbReference type="GO" id="GO:0003824">
    <property type="term" value="F:catalytic activity"/>
    <property type="evidence" value="ECO:0007669"/>
    <property type="project" value="InterPro"/>
</dbReference>
<keyword evidence="1" id="KW-0949">S-adenosyl-L-methionine</keyword>
<dbReference type="Gene3D" id="3.20.20.70">
    <property type="entry name" value="Aldolase class I"/>
    <property type="match status" value="1"/>
</dbReference>
<dbReference type="InterPro" id="IPR013785">
    <property type="entry name" value="Aldolase_TIM"/>
</dbReference>
<dbReference type="InterPro" id="IPR058240">
    <property type="entry name" value="rSAM_sf"/>
</dbReference>
<keyword evidence="3" id="KW-0408">Iron</keyword>
<dbReference type="Proteomes" id="UP001327986">
    <property type="component" value="Chromosome"/>
</dbReference>
<dbReference type="GO" id="GO:0051536">
    <property type="term" value="F:iron-sulfur cluster binding"/>
    <property type="evidence" value="ECO:0007669"/>
    <property type="project" value="UniProtKB-KW"/>
</dbReference>
<reference evidence="6" key="1">
    <citation type="submission" date="2023-12" db="EMBL/GenBank/DDBJ databases">
        <title>Isolation of organohalide respiring bacteria Dehalococcoides mccartyi strain GPTCE1 in groundwater collected near a chemical plant in Suzhou, China.</title>
        <authorList>
            <person name="Liu G."/>
        </authorList>
    </citation>
    <scope>NUCLEOTIDE SEQUENCE</scope>
    <source>
        <strain evidence="6">GPTCE1</strain>
    </source>
</reference>
<accession>A0AB38Z7X7</accession>
<evidence type="ECO:0000259" key="5">
    <source>
        <dbReference type="PROSITE" id="PS51918"/>
    </source>
</evidence>
<evidence type="ECO:0000313" key="6">
    <source>
        <dbReference type="EMBL" id="WRO06683.1"/>
    </source>
</evidence>
<feature type="domain" description="Radical SAM core" evidence="5">
    <location>
        <begin position="109"/>
        <end position="325"/>
    </location>
</feature>
<dbReference type="RefSeq" id="WP_324664184.1">
    <property type="nucleotide sequence ID" value="NZ_CP141531.1"/>
</dbReference>
<dbReference type="SFLD" id="SFLDG01067">
    <property type="entry name" value="SPASM/twitch_domain_containing"/>
    <property type="match status" value="1"/>
</dbReference>
<keyword evidence="4" id="KW-0411">Iron-sulfur</keyword>
<dbReference type="InterPro" id="IPR007197">
    <property type="entry name" value="rSAM"/>
</dbReference>
<dbReference type="SFLD" id="SFLDS00029">
    <property type="entry name" value="Radical_SAM"/>
    <property type="match status" value="1"/>
</dbReference>
<dbReference type="PROSITE" id="PS51918">
    <property type="entry name" value="RADICAL_SAM"/>
    <property type="match status" value="1"/>
</dbReference>
<dbReference type="GO" id="GO:0046872">
    <property type="term" value="F:metal ion binding"/>
    <property type="evidence" value="ECO:0007669"/>
    <property type="project" value="UniProtKB-KW"/>
</dbReference>
<organism evidence="6 7">
    <name type="scientific">Dehalococcoides mccartyi</name>
    <dbReference type="NCBI Taxonomy" id="61435"/>
    <lineage>
        <taxon>Bacteria</taxon>
        <taxon>Bacillati</taxon>
        <taxon>Chloroflexota</taxon>
        <taxon>Dehalococcoidia</taxon>
        <taxon>Dehalococcoidales</taxon>
        <taxon>Dehalococcoidaceae</taxon>
        <taxon>Dehalococcoides</taxon>
    </lineage>
</organism>
<evidence type="ECO:0000256" key="1">
    <source>
        <dbReference type="ARBA" id="ARBA00022691"/>
    </source>
</evidence>
<evidence type="ECO:0000256" key="2">
    <source>
        <dbReference type="ARBA" id="ARBA00022723"/>
    </source>
</evidence>
<evidence type="ECO:0000313" key="7">
    <source>
        <dbReference type="Proteomes" id="UP001327986"/>
    </source>
</evidence>
<evidence type="ECO:0000256" key="3">
    <source>
        <dbReference type="ARBA" id="ARBA00023004"/>
    </source>
</evidence>
<dbReference type="AlphaFoldDB" id="A0AB38Z7X7"/>
<dbReference type="SUPFAM" id="SSF102114">
    <property type="entry name" value="Radical SAM enzymes"/>
    <property type="match status" value="1"/>
</dbReference>
<dbReference type="Pfam" id="PF04055">
    <property type="entry name" value="Radical_SAM"/>
    <property type="match status" value="1"/>
</dbReference>
<evidence type="ECO:0000256" key="4">
    <source>
        <dbReference type="ARBA" id="ARBA00023014"/>
    </source>
</evidence>
<dbReference type="CDD" id="cd01335">
    <property type="entry name" value="Radical_SAM"/>
    <property type="match status" value="1"/>
</dbReference>
<name>A0AB38Z7X7_9CHLR</name>
<sequence length="481" mass="55617">MSANNNKLMLNLAKEVLINSKTARNIIVKQYEKKYYKQILRNEDPLCSKNANLVKYYGVRAMAKSVIRNYDEKYISRESATRIINTLLESAVLQGNGKKKTMAAYRGNHGIDPPFFMAIAPTKKCNLCCTGCYASSRATTVETLDWPILDKIMHEAHDEMGIRFFVITGGEPLTYQNEGKTILDLPRQWHDSFFLMYTNGTLIDKKMAEEISKLGNLTPAISVEGFEEQTDARRGSGVYQQILKAMSNLRNEGVLFGTSVTATKNNIDVLLNDKLYSYYFENMRSSYMWLFQYMPIGRKFTTDLMLTPEQRFELFRKWQQLLKEKEWFVADFWNSAILSDGCISCARSGGYFYIDWNGNIMPCVFIPYYKDNVKDLFQKGKKIQDALFSDFFAKGRDWQNGYRNSNGNQGNMLMPCFIRDHHQEFLRIARDECHVLPEDAAAEEAMEDADYHAALMEFDEKLKAIEEPCWNSEFKMNPKNI</sequence>
<gene>
    <name evidence="6" type="ORF">VLL09_04655</name>
</gene>
<protein>
    <submittedName>
        <fullName evidence="6">Radical SAM protein</fullName>
    </submittedName>
</protein>
<keyword evidence="2" id="KW-0479">Metal-binding</keyword>
<proteinExistence type="predicted"/>